<evidence type="ECO:0000313" key="2">
    <source>
        <dbReference type="Proteomes" id="UP000809273"/>
    </source>
</evidence>
<proteinExistence type="predicted"/>
<dbReference type="Proteomes" id="UP000809273">
    <property type="component" value="Unassembled WGS sequence"/>
</dbReference>
<dbReference type="AlphaFoldDB" id="A0A9D8KJ77"/>
<accession>A0A9D8KJ77</accession>
<dbReference type="PANTHER" id="PTHR36452:SF1">
    <property type="entry name" value="DUF2461 DOMAIN-CONTAINING PROTEIN"/>
    <property type="match status" value="1"/>
</dbReference>
<dbReference type="PANTHER" id="PTHR36452">
    <property type="entry name" value="CHROMOSOME 12, WHOLE GENOME SHOTGUN SEQUENCE"/>
    <property type="match status" value="1"/>
</dbReference>
<sequence>MGDKGRFTGFSDDTLKFYRGLAVNNKKVWFDDHRGDFEDHVMAPARDFVVDMGERLELIAPNIIADPRVNKSLFRISKDVRFSKDKSPYKTHLAILFWEGRRKRMECSGFYFHVEPELLLIGAGIYMFPKEHLDEYRRSVVHPTHGPKLAEAISEVEGGSSVKGDGRCGLYGGERYKKVPRGYDPDHERAGLLLNKGLTAFAESPIPREFYSEAMVDYAFEYFVKMAPLHRWLVEMVERVGE</sequence>
<name>A0A9D8KJ77_9DELT</name>
<reference evidence="1" key="1">
    <citation type="journal article" date="2021" name="Environ. Microbiol.">
        <title>Genomic characterization of three novel Desulfobacterota classes expand the metabolic and phylogenetic diversity of the phylum.</title>
        <authorList>
            <person name="Murphy C.L."/>
            <person name="Biggerstaff J."/>
            <person name="Eichhorn A."/>
            <person name="Ewing E."/>
            <person name="Shahan R."/>
            <person name="Soriano D."/>
            <person name="Stewart S."/>
            <person name="VanMol K."/>
            <person name="Walker R."/>
            <person name="Walters P."/>
            <person name="Elshahed M.S."/>
            <person name="Youssef N.H."/>
        </authorList>
    </citation>
    <scope>NUCLEOTIDE SEQUENCE</scope>
    <source>
        <strain evidence="1">Zod_Metabat.24</strain>
    </source>
</reference>
<organism evidence="1 2">
    <name type="scientific">Candidatus Zymogenus saltonus</name>
    <dbReference type="NCBI Taxonomy" id="2844893"/>
    <lineage>
        <taxon>Bacteria</taxon>
        <taxon>Deltaproteobacteria</taxon>
        <taxon>Candidatus Zymogenia</taxon>
        <taxon>Candidatus Zymogeniales</taxon>
        <taxon>Candidatus Zymogenaceae</taxon>
        <taxon>Candidatus Zymogenus</taxon>
    </lineage>
</organism>
<dbReference type="EMBL" id="JAFGIX010000085">
    <property type="protein sequence ID" value="MBN1574633.1"/>
    <property type="molecule type" value="Genomic_DNA"/>
</dbReference>
<dbReference type="InterPro" id="IPR012808">
    <property type="entry name" value="CHP02453"/>
</dbReference>
<comment type="caution">
    <text evidence="1">The sequence shown here is derived from an EMBL/GenBank/DDBJ whole genome shotgun (WGS) entry which is preliminary data.</text>
</comment>
<dbReference type="InterPro" id="IPR015996">
    <property type="entry name" value="UCP028451"/>
</dbReference>
<dbReference type="Pfam" id="PF09365">
    <property type="entry name" value="DUF2461"/>
    <property type="match status" value="1"/>
</dbReference>
<dbReference type="PIRSF" id="PIRSF028451">
    <property type="entry name" value="UCP028451"/>
    <property type="match status" value="1"/>
</dbReference>
<dbReference type="NCBIfam" id="TIGR02453">
    <property type="entry name" value="TIGR02453 family protein"/>
    <property type="match status" value="1"/>
</dbReference>
<reference evidence="1" key="2">
    <citation type="submission" date="2021-01" db="EMBL/GenBank/DDBJ databases">
        <authorList>
            <person name="Hahn C.R."/>
            <person name="Youssef N.H."/>
            <person name="Elshahed M."/>
        </authorList>
    </citation>
    <scope>NUCLEOTIDE SEQUENCE</scope>
    <source>
        <strain evidence="1">Zod_Metabat.24</strain>
    </source>
</reference>
<gene>
    <name evidence="1" type="ORF">JW984_15655</name>
</gene>
<evidence type="ECO:0000313" key="1">
    <source>
        <dbReference type="EMBL" id="MBN1574633.1"/>
    </source>
</evidence>
<protein>
    <submittedName>
        <fullName evidence="1">DUF2461 domain-containing protein</fullName>
    </submittedName>
</protein>